<keyword evidence="4" id="KW-1185">Reference proteome</keyword>
<name>A0A1X6NS61_PORUM</name>
<dbReference type="InterPro" id="IPR013783">
    <property type="entry name" value="Ig-like_fold"/>
</dbReference>
<dbReference type="Gene3D" id="2.60.40.10">
    <property type="entry name" value="Immunoglobulins"/>
    <property type="match status" value="2"/>
</dbReference>
<sequence>MAMGGPPPPPDAPGRRRARRRCGRPSLLAAAAAAVLAVVGGTRPVAGGPPPEWGASVLRIDAGSTGDAGAPAWTPDRWFSGGRPAVTGGRPPIAGTTEDAVLRVARVGTHFTYTIPVRPRTRVSVAVLAAETWAPNFGVGRRLFNIHVGDTAASARLAHRNVDVFARVGARASAYIYTKPLTVGPSGTVVVSFRSLPNKNLAIAAGLILKVEGGRVPAGLPLAPVPRAPPGAPHLAHAVSGGPYTEYDYTGDGATAVRLDGTGSHSHWDGATKSSGKVVSYHWVNRRSGRTLCRAPVCAMRFELGVTPVLLTVRDSLGTVSSDGTTVTVTDGYLPGVWCTFQRRPDQRGAVVAPSVWARLSKPPASWATRLTSVDLERLPVPFASAAVGVRCAGHFVAPTAKVYTFRVTAAGAAALAVKGKALLTARGGGGGDAAAAAAPATHTATMWLPAGTHPLQLTYAKAAGAPTRLRLGVDGHTPHRYRSLVYRDNAVVPTLHYLSVPTGRPYDVLKVTGAAFRRDEAVYFDGVKAATVRDGAGSTTPGTIYARVPPRLVGRVTVTVRSANGRSTNGLPFRILAAGEAGGTLARFGAPTALAAPAGGAWAIDAPTAVAFGPDGRLYVGTLAAGVVVADVDPATHTVRSSCGSGSVGAHRSVLGVAFNPLEWVAGAPARVYVTTSTLYWGRDKRLPAAAGWRNGAVEAYTAVPPRAGGVCLVKAATVVSGLPVSDHDHAVNGIAFDARGDLFIQVGGMSNVGVPSAPFESLHESVLSAATLKAETSKGAAFDGAITYTPSDDPAAAVQVGGKDVSVWASGLRNSLSVLPHSNGQVYATDNGPNVGFGAVSTSCTTSASDKTSVNTDKLLRITRGSFHGHPNRARKECAYVAPNKPSKLAPPPLSLLAPSTNGLVEVRSNIFAGGLKGSLLLSKYAGGGHGRLHLLRLSADGKRVVSSRVMANHGGLTIAMSPSGAVVSPLAQQRQILVLPPAMEPWIEYRRRPAVISVTPARGRRAGGYVVRLWGYNLKGARKVTVGAGAACTRIKVLSAHEVTCVMPAGKGKVTVSVDGSQTTDHDFEYMAV</sequence>
<evidence type="ECO:0000313" key="4">
    <source>
        <dbReference type="Proteomes" id="UP000218209"/>
    </source>
</evidence>
<evidence type="ECO:0000313" key="3">
    <source>
        <dbReference type="EMBL" id="OSX71415.1"/>
    </source>
</evidence>
<feature type="compositionally biased region" description="Pro residues" evidence="1">
    <location>
        <begin position="1"/>
        <end position="12"/>
    </location>
</feature>
<organism evidence="3 4">
    <name type="scientific">Porphyra umbilicalis</name>
    <name type="common">Purple laver</name>
    <name type="synonym">Red alga</name>
    <dbReference type="NCBI Taxonomy" id="2786"/>
    <lineage>
        <taxon>Eukaryota</taxon>
        <taxon>Rhodophyta</taxon>
        <taxon>Bangiophyceae</taxon>
        <taxon>Bangiales</taxon>
        <taxon>Bangiaceae</taxon>
        <taxon>Porphyra</taxon>
    </lineage>
</organism>
<proteinExistence type="predicted"/>
<feature type="region of interest" description="Disordered" evidence="1">
    <location>
        <begin position="1"/>
        <end position="22"/>
    </location>
</feature>
<feature type="domain" description="IPT/TIG" evidence="2">
    <location>
        <begin position="996"/>
        <end position="1067"/>
    </location>
</feature>
<dbReference type="SUPFAM" id="SSF81296">
    <property type="entry name" value="E set domains"/>
    <property type="match status" value="2"/>
</dbReference>
<reference evidence="3 4" key="1">
    <citation type="submission" date="2017-03" db="EMBL/GenBank/DDBJ databases">
        <title>WGS assembly of Porphyra umbilicalis.</title>
        <authorList>
            <person name="Brawley S.H."/>
            <person name="Blouin N.A."/>
            <person name="Ficko-Blean E."/>
            <person name="Wheeler G.L."/>
            <person name="Lohr M."/>
            <person name="Goodson H.V."/>
            <person name="Jenkins J.W."/>
            <person name="Blaby-Haas C.E."/>
            <person name="Helliwell K.E."/>
            <person name="Chan C."/>
            <person name="Marriage T."/>
            <person name="Bhattacharya D."/>
            <person name="Klein A.S."/>
            <person name="Badis Y."/>
            <person name="Brodie J."/>
            <person name="Cao Y."/>
            <person name="Collen J."/>
            <person name="Dittami S.M."/>
            <person name="Gachon C.M."/>
            <person name="Green B.R."/>
            <person name="Karpowicz S."/>
            <person name="Kim J.W."/>
            <person name="Kudahl U."/>
            <person name="Lin S."/>
            <person name="Michel G."/>
            <person name="Mittag M."/>
            <person name="Olson B.J."/>
            <person name="Pangilinan J."/>
            <person name="Peng Y."/>
            <person name="Qiu H."/>
            <person name="Shu S."/>
            <person name="Singer J.T."/>
            <person name="Smith A.G."/>
            <person name="Sprecher B.N."/>
            <person name="Wagner V."/>
            <person name="Wang W."/>
            <person name="Wang Z.-Y."/>
            <person name="Yan J."/>
            <person name="Yarish C."/>
            <person name="Zoeuner-Riek S."/>
            <person name="Zhuang Y."/>
            <person name="Zou Y."/>
            <person name="Lindquist E.A."/>
            <person name="Grimwood J."/>
            <person name="Barry K."/>
            <person name="Rokhsar D.S."/>
            <person name="Schmutz J."/>
            <person name="Stiller J.W."/>
            <person name="Grossman A.R."/>
            <person name="Prochnik S.E."/>
        </authorList>
    </citation>
    <scope>NUCLEOTIDE SEQUENCE [LARGE SCALE GENOMIC DNA]</scope>
    <source>
        <strain evidence="3">4086291</strain>
    </source>
</reference>
<evidence type="ECO:0000259" key="2">
    <source>
        <dbReference type="Pfam" id="PF01833"/>
    </source>
</evidence>
<dbReference type="Proteomes" id="UP000218209">
    <property type="component" value="Unassembled WGS sequence"/>
</dbReference>
<dbReference type="EMBL" id="KV919136">
    <property type="protein sequence ID" value="OSX71415.1"/>
    <property type="molecule type" value="Genomic_DNA"/>
</dbReference>
<accession>A0A1X6NS61</accession>
<dbReference type="OrthoDB" id="663146at2759"/>
<dbReference type="AlphaFoldDB" id="A0A1X6NS61"/>
<dbReference type="InterPro" id="IPR011041">
    <property type="entry name" value="Quinoprot_gluc/sorb_DH_b-prop"/>
</dbReference>
<protein>
    <recommendedName>
        <fullName evidence="2">IPT/TIG domain-containing protein</fullName>
    </recommendedName>
</protein>
<dbReference type="InterPro" id="IPR002909">
    <property type="entry name" value="IPT_dom"/>
</dbReference>
<dbReference type="InterPro" id="IPR014756">
    <property type="entry name" value="Ig_E-set"/>
</dbReference>
<dbReference type="Gene3D" id="2.120.10.30">
    <property type="entry name" value="TolB, C-terminal domain"/>
    <property type="match status" value="1"/>
</dbReference>
<dbReference type="InterPro" id="IPR011042">
    <property type="entry name" value="6-blade_b-propeller_TolB-like"/>
</dbReference>
<evidence type="ECO:0000256" key="1">
    <source>
        <dbReference type="SAM" id="MobiDB-lite"/>
    </source>
</evidence>
<gene>
    <name evidence="3" type="ORF">BU14_0536s0003</name>
</gene>
<feature type="region of interest" description="Disordered" evidence="1">
    <location>
        <begin position="66"/>
        <end position="94"/>
    </location>
</feature>
<dbReference type="SUPFAM" id="SSF50952">
    <property type="entry name" value="Soluble quinoprotein glucose dehydrogenase"/>
    <property type="match status" value="1"/>
</dbReference>
<dbReference type="Gene3D" id="2.60.120.430">
    <property type="entry name" value="Galactose-binding lectin"/>
    <property type="match status" value="1"/>
</dbReference>
<dbReference type="Pfam" id="PF01833">
    <property type="entry name" value="TIG"/>
    <property type="match status" value="1"/>
</dbReference>